<feature type="compositionally biased region" description="Gly residues" evidence="7">
    <location>
        <begin position="387"/>
        <end position="405"/>
    </location>
</feature>
<evidence type="ECO:0000256" key="6">
    <source>
        <dbReference type="ARBA" id="ARBA00022884"/>
    </source>
</evidence>
<reference evidence="9 10" key="1">
    <citation type="journal article" date="2018" name="BMC Genomics">
        <title>Genomic evidence for intraspecific hybridization in a clonal and extremely halotolerant yeast.</title>
        <authorList>
            <person name="Gostincar C."/>
            <person name="Stajich J.E."/>
            <person name="Zupancic J."/>
            <person name="Zalar P."/>
            <person name="Gunde-Cimerman N."/>
        </authorList>
    </citation>
    <scope>NUCLEOTIDE SEQUENCE [LARGE SCALE GENOMIC DNA]</scope>
    <source>
        <strain evidence="9 10">EXF-6656</strain>
    </source>
</reference>
<dbReference type="PANTHER" id="PTHR11207">
    <property type="entry name" value="RIBONUCLEASE III"/>
    <property type="match status" value="1"/>
</dbReference>
<sequence length="501" mass="55766">MNSQQYNPHKRPHDHRDREHDRPQKKHKQHDRREQDRRDARLHHQKTNRPAYTHDEAFNKLPPPVAHLGSVPGHTPFTTPKGLPLLPDITDPALKDAPFRHKSTVTDYNRSANPTDITYEKLEFLGDAYLELLASRLLYSRFPHITAGQQSQLRELLVKNETLAQYAHTYNFDRRVQVGDLERMQHDAKERGNKGFNKVLGDVFEAYIAAVILSSPDEGFAIAEKWMQSLWAPKLLEAAEKERYYTPGLTLEYADGEGSETGPDPLDIYNPTAKADLQKKILGARVKLDYQPYRDSVELKGDQLGQNRHYIAVYLTGYGYERRLLGRGEGKNKVEAGNWAAQDAMFGQEKELVRKCGEELKVAREEKKRDREAKESAEKEGSAALRAGGGMNGRTGPPGIGGPPGMGNMNGINGAPSTRGMNSTRGIPGTGVPQPGPTSPNPSTGSSSPPVWRRQGLHLPIDEATGKIDRRFVGGTAGQNGIEKDGDLFHHRNDGDSRASV</sequence>
<feature type="region of interest" description="Disordered" evidence="7">
    <location>
        <begin position="363"/>
        <end position="501"/>
    </location>
</feature>
<dbReference type="EC" id="3.1.26.3" evidence="2"/>
<evidence type="ECO:0000259" key="8">
    <source>
        <dbReference type="PROSITE" id="PS50142"/>
    </source>
</evidence>
<dbReference type="SMART" id="SM00535">
    <property type="entry name" value="RIBOc"/>
    <property type="match status" value="1"/>
</dbReference>
<comment type="catalytic activity">
    <reaction evidence="1">
        <text>Endonucleolytic cleavage to 5'-phosphomonoester.</text>
        <dbReference type="EC" id="3.1.26.3"/>
    </reaction>
</comment>
<dbReference type="GO" id="GO:0030847">
    <property type="term" value="P:termination of RNA polymerase II transcription, exosome-dependent"/>
    <property type="evidence" value="ECO:0007669"/>
    <property type="project" value="UniProtKB-ARBA"/>
</dbReference>
<accession>A0A3M6X5V4</accession>
<name>A0A3M6X5V4_HORWE</name>
<proteinExistence type="predicted"/>
<dbReference type="EMBL" id="QWIJ01000184">
    <property type="protein sequence ID" value="RMX86091.1"/>
    <property type="molecule type" value="Genomic_DNA"/>
</dbReference>
<dbReference type="GO" id="GO:0004525">
    <property type="term" value="F:ribonuclease III activity"/>
    <property type="evidence" value="ECO:0007669"/>
    <property type="project" value="UniProtKB-EC"/>
</dbReference>
<organism evidence="9 10">
    <name type="scientific">Hortaea werneckii</name>
    <name type="common">Black yeast</name>
    <name type="synonym">Cladosporium werneckii</name>
    <dbReference type="NCBI Taxonomy" id="91943"/>
    <lineage>
        <taxon>Eukaryota</taxon>
        <taxon>Fungi</taxon>
        <taxon>Dikarya</taxon>
        <taxon>Ascomycota</taxon>
        <taxon>Pezizomycotina</taxon>
        <taxon>Dothideomycetes</taxon>
        <taxon>Dothideomycetidae</taxon>
        <taxon>Mycosphaerellales</taxon>
        <taxon>Teratosphaeriaceae</taxon>
        <taxon>Hortaea</taxon>
    </lineage>
</organism>
<keyword evidence="4" id="KW-0255">Endonuclease</keyword>
<dbReference type="FunFam" id="1.10.1520.10:FF:000001">
    <property type="entry name" value="Ribonuclease 3"/>
    <property type="match status" value="1"/>
</dbReference>
<dbReference type="SUPFAM" id="SSF69065">
    <property type="entry name" value="RNase III domain-like"/>
    <property type="match status" value="1"/>
</dbReference>
<feature type="compositionally biased region" description="Low complexity" evidence="7">
    <location>
        <begin position="441"/>
        <end position="450"/>
    </location>
</feature>
<dbReference type="Proteomes" id="UP000281245">
    <property type="component" value="Unassembled WGS sequence"/>
</dbReference>
<dbReference type="CDD" id="cd00593">
    <property type="entry name" value="RIBOc"/>
    <property type="match status" value="1"/>
</dbReference>
<protein>
    <recommendedName>
        <fullName evidence="2">ribonuclease III</fullName>
        <ecNumber evidence="2">3.1.26.3</ecNumber>
    </recommendedName>
</protein>
<evidence type="ECO:0000256" key="4">
    <source>
        <dbReference type="ARBA" id="ARBA00022759"/>
    </source>
</evidence>
<dbReference type="Pfam" id="PF00636">
    <property type="entry name" value="Ribonuclease_3"/>
    <property type="match status" value="1"/>
</dbReference>
<feature type="compositionally biased region" description="Basic and acidic residues" evidence="7">
    <location>
        <begin position="363"/>
        <end position="381"/>
    </location>
</feature>
<dbReference type="InterPro" id="IPR036389">
    <property type="entry name" value="RNase_III_sf"/>
</dbReference>
<feature type="compositionally biased region" description="Polar residues" evidence="7">
    <location>
        <begin position="415"/>
        <end position="425"/>
    </location>
</feature>
<feature type="region of interest" description="Disordered" evidence="7">
    <location>
        <begin position="1"/>
        <end position="56"/>
    </location>
</feature>
<keyword evidence="6" id="KW-0694">RNA-binding</keyword>
<evidence type="ECO:0000256" key="7">
    <source>
        <dbReference type="SAM" id="MobiDB-lite"/>
    </source>
</evidence>
<gene>
    <name evidence="9" type="ORF">D0869_03334</name>
</gene>
<dbReference type="Gene3D" id="3.30.160.20">
    <property type="match status" value="1"/>
</dbReference>
<dbReference type="Gene3D" id="1.10.1520.10">
    <property type="entry name" value="Ribonuclease III domain"/>
    <property type="match status" value="1"/>
</dbReference>
<feature type="domain" description="RNase III" evidence="8">
    <location>
        <begin position="89"/>
        <end position="216"/>
    </location>
</feature>
<dbReference type="OrthoDB" id="2392202at2759"/>
<feature type="compositionally biased region" description="Basic and acidic residues" evidence="7">
    <location>
        <begin position="482"/>
        <end position="501"/>
    </location>
</feature>
<evidence type="ECO:0000256" key="1">
    <source>
        <dbReference type="ARBA" id="ARBA00000109"/>
    </source>
</evidence>
<dbReference type="InterPro" id="IPR000999">
    <property type="entry name" value="RNase_III_dom"/>
</dbReference>
<evidence type="ECO:0000313" key="9">
    <source>
        <dbReference type="EMBL" id="RMX86091.1"/>
    </source>
</evidence>
<dbReference type="PANTHER" id="PTHR11207:SF0">
    <property type="entry name" value="RIBONUCLEASE 3"/>
    <property type="match status" value="1"/>
</dbReference>
<evidence type="ECO:0000256" key="3">
    <source>
        <dbReference type="ARBA" id="ARBA00022722"/>
    </source>
</evidence>
<evidence type="ECO:0000313" key="10">
    <source>
        <dbReference type="Proteomes" id="UP000281245"/>
    </source>
</evidence>
<dbReference type="GO" id="GO:0003723">
    <property type="term" value="F:RNA binding"/>
    <property type="evidence" value="ECO:0007669"/>
    <property type="project" value="UniProtKB-KW"/>
</dbReference>
<dbReference type="PROSITE" id="PS00517">
    <property type="entry name" value="RNASE_3_1"/>
    <property type="match status" value="1"/>
</dbReference>
<evidence type="ECO:0000256" key="2">
    <source>
        <dbReference type="ARBA" id="ARBA00012177"/>
    </source>
</evidence>
<keyword evidence="3" id="KW-0540">Nuclease</keyword>
<comment type="caution">
    <text evidence="9">The sequence shown here is derived from an EMBL/GenBank/DDBJ whole genome shotgun (WGS) entry which is preliminary data.</text>
</comment>
<dbReference type="VEuPathDB" id="FungiDB:BTJ68_02770"/>
<feature type="compositionally biased region" description="Basic and acidic residues" evidence="7">
    <location>
        <begin position="460"/>
        <end position="472"/>
    </location>
</feature>
<dbReference type="AlphaFoldDB" id="A0A3M6X5V4"/>
<evidence type="ECO:0000256" key="5">
    <source>
        <dbReference type="ARBA" id="ARBA00022801"/>
    </source>
</evidence>
<dbReference type="GO" id="GO:0034963">
    <property type="term" value="P:box C/D sno(s)RNA processing"/>
    <property type="evidence" value="ECO:0007669"/>
    <property type="project" value="UniProtKB-ARBA"/>
</dbReference>
<keyword evidence="5" id="KW-0378">Hydrolase</keyword>
<dbReference type="GO" id="GO:0006364">
    <property type="term" value="P:rRNA processing"/>
    <property type="evidence" value="ECO:0007669"/>
    <property type="project" value="TreeGrafter"/>
</dbReference>
<dbReference type="GO" id="GO:0005654">
    <property type="term" value="C:nucleoplasm"/>
    <property type="evidence" value="ECO:0007669"/>
    <property type="project" value="TreeGrafter"/>
</dbReference>
<dbReference type="GO" id="GO:0034475">
    <property type="term" value="P:U4 snRNA 3'-end processing"/>
    <property type="evidence" value="ECO:0007669"/>
    <property type="project" value="UniProtKB-ARBA"/>
</dbReference>
<dbReference type="PROSITE" id="PS50142">
    <property type="entry name" value="RNASE_3_2"/>
    <property type="match status" value="1"/>
</dbReference>